<organism evidence="2 3">
    <name type="scientific">Malassezia vespertilionis</name>
    <dbReference type="NCBI Taxonomy" id="2020962"/>
    <lineage>
        <taxon>Eukaryota</taxon>
        <taxon>Fungi</taxon>
        <taxon>Dikarya</taxon>
        <taxon>Basidiomycota</taxon>
        <taxon>Ustilaginomycotina</taxon>
        <taxon>Malasseziomycetes</taxon>
        <taxon>Malasseziales</taxon>
        <taxon>Malasseziaceae</taxon>
        <taxon>Malassezia</taxon>
    </lineage>
</organism>
<dbReference type="OrthoDB" id="2310204at2759"/>
<protein>
    <submittedName>
        <fullName evidence="2">Uncharacterized protein</fullName>
    </submittedName>
</protein>
<evidence type="ECO:0000313" key="3">
    <source>
        <dbReference type="Proteomes" id="UP000232875"/>
    </source>
</evidence>
<proteinExistence type="predicted"/>
<gene>
    <name evidence="2" type="ORF">MVES_000120</name>
</gene>
<accession>A0A2N1JFR6</accession>
<evidence type="ECO:0000313" key="2">
    <source>
        <dbReference type="EMBL" id="PKI85404.1"/>
    </source>
</evidence>
<dbReference type="STRING" id="2020962.A0A2N1JFR6"/>
<dbReference type="EMBL" id="KZ454987">
    <property type="protein sequence ID" value="PKI85404.1"/>
    <property type="molecule type" value="Genomic_DNA"/>
</dbReference>
<feature type="chain" id="PRO_5014612361" evidence="1">
    <location>
        <begin position="18"/>
        <end position="259"/>
    </location>
</feature>
<keyword evidence="1" id="KW-0732">Signal</keyword>
<keyword evidence="3" id="KW-1185">Reference proteome</keyword>
<sequence length="259" mass="27336">MLARTLLLCVFLPLCLAQSSGGFSNPSKKGGKPLTVSKSTKGEPLNVIISGKSDPYVSSQDGFASFSRSINFGNGSCLDIRGNNTAQANLGDGDGTKDEAGLFRWDNGCTEALNGGNHFRYWVQNGSAADTKAIFIAASVEMPLNKDHNIVPNGYDMGRDQFVGNATQGITVDQDTGNKFQTTIVANNTSLMKGISKNDLNHNIGTDGEVTVLQVKLTKKGSGSQDDQASDNGQTSLVSFLPFVQMLSLATAGVLVLCT</sequence>
<feature type="signal peptide" evidence="1">
    <location>
        <begin position="1"/>
        <end position="17"/>
    </location>
</feature>
<name>A0A2N1JFR6_9BASI</name>
<dbReference type="Proteomes" id="UP000232875">
    <property type="component" value="Unassembled WGS sequence"/>
</dbReference>
<dbReference type="AlphaFoldDB" id="A0A2N1JFR6"/>
<reference evidence="2 3" key="1">
    <citation type="submission" date="2017-10" db="EMBL/GenBank/DDBJ databases">
        <title>A novel species of cold-tolerant Malassezia isolated from bats.</title>
        <authorList>
            <person name="Lorch J.M."/>
            <person name="Palmer J.M."/>
            <person name="Vanderwolf K.J."/>
            <person name="Schmidt K.Z."/>
            <person name="Verant M.L."/>
            <person name="Weller T.J."/>
            <person name="Blehert D.S."/>
        </authorList>
    </citation>
    <scope>NUCLEOTIDE SEQUENCE [LARGE SCALE GENOMIC DNA]</scope>
    <source>
        <strain evidence="2 3">NWHC:44797-103</strain>
    </source>
</reference>
<evidence type="ECO:0000256" key="1">
    <source>
        <dbReference type="SAM" id="SignalP"/>
    </source>
</evidence>